<evidence type="ECO:0000313" key="2">
    <source>
        <dbReference type="EMBL" id="CAK0865123.1"/>
    </source>
</evidence>
<feature type="non-terminal residue" evidence="2">
    <location>
        <position position="1"/>
    </location>
</feature>
<evidence type="ECO:0008006" key="4">
    <source>
        <dbReference type="Google" id="ProtNLM"/>
    </source>
</evidence>
<organism evidence="2 3">
    <name type="scientific">Prorocentrum cordatum</name>
    <dbReference type="NCBI Taxonomy" id="2364126"/>
    <lineage>
        <taxon>Eukaryota</taxon>
        <taxon>Sar</taxon>
        <taxon>Alveolata</taxon>
        <taxon>Dinophyceae</taxon>
        <taxon>Prorocentrales</taxon>
        <taxon>Prorocentraceae</taxon>
        <taxon>Prorocentrum</taxon>
    </lineage>
</organism>
<gene>
    <name evidence="2" type="ORF">PCOR1329_LOCUS52738</name>
</gene>
<reference evidence="2" key="1">
    <citation type="submission" date="2023-10" db="EMBL/GenBank/DDBJ databases">
        <authorList>
            <person name="Chen Y."/>
            <person name="Shah S."/>
            <person name="Dougan E. K."/>
            <person name="Thang M."/>
            <person name="Chan C."/>
        </authorList>
    </citation>
    <scope>NUCLEOTIDE SEQUENCE [LARGE SCALE GENOMIC DNA]</scope>
</reference>
<sequence>TAAACSRAGSSSPSSRRAPARRGHLAREQAEADEDDGGEAQGGRGSFDEGDLAESADSKRFNSEKIALNFTQFLKLLSLVRVFKLGQQYAEEQRVIDVCDLTIQEVQQFRELFLESASGDGCMTMKDLWLLFRNICPLGDRNKAELQGHIKEVIGSTASRPDMAINFAELLMLMGRLRDANFGGIRDKFFS</sequence>
<feature type="region of interest" description="Disordered" evidence="1">
    <location>
        <begin position="1"/>
        <end position="54"/>
    </location>
</feature>
<protein>
    <recommendedName>
        <fullName evidence="4">Calmodulin</fullName>
    </recommendedName>
</protein>
<dbReference type="InterPro" id="IPR011992">
    <property type="entry name" value="EF-hand-dom_pair"/>
</dbReference>
<name>A0ABN9V210_9DINO</name>
<feature type="compositionally biased region" description="Low complexity" evidence="1">
    <location>
        <begin position="1"/>
        <end position="17"/>
    </location>
</feature>
<evidence type="ECO:0000256" key="1">
    <source>
        <dbReference type="SAM" id="MobiDB-lite"/>
    </source>
</evidence>
<dbReference type="EMBL" id="CAUYUJ010016419">
    <property type="protein sequence ID" value="CAK0865123.1"/>
    <property type="molecule type" value="Genomic_DNA"/>
</dbReference>
<dbReference type="SUPFAM" id="SSF47473">
    <property type="entry name" value="EF-hand"/>
    <property type="match status" value="1"/>
</dbReference>
<evidence type="ECO:0000313" key="3">
    <source>
        <dbReference type="Proteomes" id="UP001189429"/>
    </source>
</evidence>
<dbReference type="Proteomes" id="UP001189429">
    <property type="component" value="Unassembled WGS sequence"/>
</dbReference>
<accession>A0ABN9V210</accession>
<comment type="caution">
    <text evidence="2">The sequence shown here is derived from an EMBL/GenBank/DDBJ whole genome shotgun (WGS) entry which is preliminary data.</text>
</comment>
<keyword evidence="3" id="KW-1185">Reference proteome</keyword>
<proteinExistence type="predicted"/>